<dbReference type="CDD" id="cd17321">
    <property type="entry name" value="MFS_MMR_MDR_like"/>
    <property type="match status" value="1"/>
</dbReference>
<dbReference type="AlphaFoldDB" id="A0A3S9Z8Y4"/>
<organism evidence="8 10">
    <name type="scientific">Streptomyces griseoviridis</name>
    <dbReference type="NCBI Taxonomy" id="45398"/>
    <lineage>
        <taxon>Bacteria</taxon>
        <taxon>Bacillati</taxon>
        <taxon>Actinomycetota</taxon>
        <taxon>Actinomycetes</taxon>
        <taxon>Kitasatosporales</taxon>
        <taxon>Streptomycetaceae</taxon>
        <taxon>Streptomyces</taxon>
    </lineage>
</organism>
<feature type="transmembrane region" description="Helical" evidence="6">
    <location>
        <begin position="377"/>
        <end position="400"/>
    </location>
</feature>
<evidence type="ECO:0000313" key="10">
    <source>
        <dbReference type="Proteomes" id="UP000271291"/>
    </source>
</evidence>
<feature type="domain" description="Major facilitator superfamily (MFS) profile" evidence="7">
    <location>
        <begin position="20"/>
        <end position="483"/>
    </location>
</feature>
<dbReference type="Gene3D" id="1.20.1720.10">
    <property type="entry name" value="Multidrug resistance protein D"/>
    <property type="match status" value="1"/>
</dbReference>
<keyword evidence="11" id="KW-1185">Reference proteome</keyword>
<name>A0A3S9Z8Y4_STRGD</name>
<evidence type="ECO:0000313" key="8">
    <source>
        <dbReference type="EMBL" id="AZS84238.1"/>
    </source>
</evidence>
<evidence type="ECO:0000313" key="11">
    <source>
        <dbReference type="Proteomes" id="UP000501753"/>
    </source>
</evidence>
<evidence type="ECO:0000256" key="6">
    <source>
        <dbReference type="SAM" id="Phobius"/>
    </source>
</evidence>
<feature type="transmembrane region" description="Helical" evidence="6">
    <location>
        <begin position="144"/>
        <end position="167"/>
    </location>
</feature>
<dbReference type="Proteomes" id="UP000271291">
    <property type="component" value="Chromosome"/>
</dbReference>
<evidence type="ECO:0000256" key="3">
    <source>
        <dbReference type="ARBA" id="ARBA00022989"/>
    </source>
</evidence>
<feature type="transmembrane region" description="Helical" evidence="6">
    <location>
        <begin position="421"/>
        <end position="439"/>
    </location>
</feature>
<dbReference type="GO" id="GO:0005886">
    <property type="term" value="C:plasma membrane"/>
    <property type="evidence" value="ECO:0007669"/>
    <property type="project" value="UniProtKB-SubCell"/>
</dbReference>
<dbReference type="GO" id="GO:0046677">
    <property type="term" value="P:response to antibiotic"/>
    <property type="evidence" value="ECO:0007669"/>
    <property type="project" value="UniProtKB-KW"/>
</dbReference>
<dbReference type="InterPro" id="IPR011701">
    <property type="entry name" value="MFS"/>
</dbReference>
<dbReference type="PANTHER" id="PTHR42718:SF39">
    <property type="entry name" value="ACTINORHODIN TRANSPORTER-RELATED"/>
    <property type="match status" value="1"/>
</dbReference>
<reference evidence="9 11" key="1">
    <citation type="submission" date="2018-04" db="EMBL/GenBank/DDBJ databases">
        <title>Complete genome sequences of Streptomyces griseoviridis K61 and characterization of antagonistic properties of biological control agents.</title>
        <authorList>
            <person name="Mariita R.M."/>
            <person name="Sello J.K."/>
        </authorList>
    </citation>
    <scope>NUCLEOTIDE SEQUENCE [LARGE SCALE GENOMIC DNA]</scope>
    <source>
        <strain evidence="9 11">K61</strain>
    </source>
</reference>
<dbReference type="GO" id="GO:0022857">
    <property type="term" value="F:transmembrane transporter activity"/>
    <property type="evidence" value="ECO:0007669"/>
    <property type="project" value="InterPro"/>
</dbReference>
<dbReference type="PROSITE" id="PS50850">
    <property type="entry name" value="MFS"/>
    <property type="match status" value="1"/>
</dbReference>
<feature type="transmembrane region" description="Helical" evidence="6">
    <location>
        <begin position="179"/>
        <end position="199"/>
    </location>
</feature>
<accession>A0A3S9Z8Y4</accession>
<feature type="transmembrane region" description="Helical" evidence="6">
    <location>
        <begin position="277"/>
        <end position="297"/>
    </location>
</feature>
<dbReference type="Pfam" id="PF07690">
    <property type="entry name" value="MFS_1"/>
    <property type="match status" value="1"/>
</dbReference>
<feature type="transmembrane region" description="Helical" evidence="6">
    <location>
        <begin position="459"/>
        <end position="477"/>
    </location>
</feature>
<dbReference type="InterPro" id="IPR036259">
    <property type="entry name" value="MFS_trans_sf"/>
</dbReference>
<evidence type="ECO:0000313" key="9">
    <source>
        <dbReference type="EMBL" id="QCN88903.1"/>
    </source>
</evidence>
<proteinExistence type="predicted"/>
<dbReference type="PANTHER" id="PTHR42718">
    <property type="entry name" value="MAJOR FACILITATOR SUPERFAMILY MULTIDRUG TRANSPORTER MFSC"/>
    <property type="match status" value="1"/>
</dbReference>
<protein>
    <submittedName>
        <fullName evidence="8">MFS transporter</fullName>
    </submittedName>
</protein>
<feature type="transmembrane region" description="Helical" evidence="6">
    <location>
        <begin position="18"/>
        <end position="42"/>
    </location>
</feature>
<dbReference type="KEGG" id="sgd:ELQ87_08050"/>
<keyword evidence="5" id="KW-0046">Antibiotic resistance</keyword>
<dbReference type="EMBL" id="CP034687">
    <property type="protein sequence ID" value="AZS84238.1"/>
    <property type="molecule type" value="Genomic_DNA"/>
</dbReference>
<gene>
    <name evidence="9" type="ORF">DDJ31_31295</name>
    <name evidence="8" type="ORF">ELQ87_08050</name>
</gene>
<evidence type="ECO:0000256" key="4">
    <source>
        <dbReference type="ARBA" id="ARBA00023136"/>
    </source>
</evidence>
<evidence type="ECO:0000256" key="2">
    <source>
        <dbReference type="ARBA" id="ARBA00022692"/>
    </source>
</evidence>
<feature type="transmembrane region" description="Helical" evidence="6">
    <location>
        <begin position="111"/>
        <end position="132"/>
    </location>
</feature>
<comment type="subcellular location">
    <subcellularLocation>
        <location evidence="1">Cell membrane</location>
        <topology evidence="1">Multi-pass membrane protein</topology>
    </subcellularLocation>
</comment>
<reference evidence="8 10" key="2">
    <citation type="submission" date="2018-12" db="EMBL/GenBank/DDBJ databases">
        <title>Streptomyces griseoviridis F1-27 complete genome.</title>
        <authorList>
            <person name="Mariita R.M."/>
            <person name="Sello J.K."/>
        </authorList>
    </citation>
    <scope>NUCLEOTIDE SEQUENCE [LARGE SCALE GENOMIC DNA]</scope>
    <source>
        <strain evidence="8 10">F1-27</strain>
    </source>
</reference>
<feature type="transmembrane region" description="Helical" evidence="6">
    <location>
        <begin position="303"/>
        <end position="324"/>
    </location>
</feature>
<dbReference type="PRINTS" id="PR01036">
    <property type="entry name" value="TCRTETB"/>
</dbReference>
<dbReference type="SUPFAM" id="SSF103473">
    <property type="entry name" value="MFS general substrate transporter"/>
    <property type="match status" value="1"/>
</dbReference>
<feature type="transmembrane region" description="Helical" evidence="6">
    <location>
        <begin position="54"/>
        <end position="74"/>
    </location>
</feature>
<dbReference type="EMBL" id="CP029078">
    <property type="protein sequence ID" value="QCN88903.1"/>
    <property type="molecule type" value="Genomic_DNA"/>
</dbReference>
<feature type="transmembrane region" description="Helical" evidence="6">
    <location>
        <begin position="236"/>
        <end position="256"/>
    </location>
</feature>
<dbReference type="RefSeq" id="WP_127177145.1">
    <property type="nucleotide sequence ID" value="NZ_CP029078.1"/>
</dbReference>
<evidence type="ECO:0000256" key="5">
    <source>
        <dbReference type="ARBA" id="ARBA00023251"/>
    </source>
</evidence>
<feature type="transmembrane region" description="Helical" evidence="6">
    <location>
        <begin position="211"/>
        <end position="230"/>
    </location>
</feature>
<dbReference type="Proteomes" id="UP000501753">
    <property type="component" value="Chromosome"/>
</dbReference>
<dbReference type="Gene3D" id="1.20.1250.20">
    <property type="entry name" value="MFS general substrate transporter like domains"/>
    <property type="match status" value="1"/>
</dbReference>
<dbReference type="InterPro" id="IPR020846">
    <property type="entry name" value="MFS_dom"/>
</dbReference>
<feature type="transmembrane region" description="Helical" evidence="6">
    <location>
        <begin position="86"/>
        <end position="105"/>
    </location>
</feature>
<evidence type="ECO:0000256" key="1">
    <source>
        <dbReference type="ARBA" id="ARBA00004651"/>
    </source>
</evidence>
<keyword evidence="2 6" id="KW-0812">Transmembrane</keyword>
<sequence length="502" mass="52945">MNPVQEAPPASADDRRRWIALAVVLTASLLDLVDATIVNVAIPTIQRDIDASYSAIQWITGGYTLAFAVGLITGGRLGDIWGRKRVFQLSMLGFTAASALSGLAAGPEMLIGARILQGLMAAMMVPQVLSIIQVTFKPEESGRVYGLFGAISGIGAVSGPVIGALLVEWDLLGLGWRPIFLINLPIGIAGLILGQRYLTESKAPHAVRLDLVGVALASLGLLLLVFPLTQGREAGWPAWSFVAMALSVPTFVVFVLHQRARIRAERTPLVELSLFRIKSFAAGIAVQLTFGTTFGLFSLTGALYMQIGLGWSAIHAALTSLLFGATMALSTNVAMRVLMPKFGRAVLQAGALLMIVGLYGYYWVADHQGTSTTTWELAPVLVVAGWALGMIMAPLMSAVLSDVPFQNAGSASGLTNTVNQMGMAIGLGLASVAYFAVVDDASKADQASGAAFVDAFINTLWWVMAGMALAFLLMCALPSLRPAAKADEEAEPASDDVSQPAH</sequence>
<evidence type="ECO:0000259" key="7">
    <source>
        <dbReference type="PROSITE" id="PS50850"/>
    </source>
</evidence>
<keyword evidence="3 6" id="KW-1133">Transmembrane helix</keyword>
<dbReference type="OrthoDB" id="783189at2"/>
<feature type="transmembrane region" description="Helical" evidence="6">
    <location>
        <begin position="345"/>
        <end position="365"/>
    </location>
</feature>
<keyword evidence="4 6" id="KW-0472">Membrane</keyword>